<proteinExistence type="predicted"/>
<accession>A0ABX1S0P7</accession>
<evidence type="ECO:0000313" key="2">
    <source>
        <dbReference type="EMBL" id="NMH88926.1"/>
    </source>
</evidence>
<keyword evidence="3" id="KW-1185">Reference proteome</keyword>
<dbReference type="SUPFAM" id="SSF69360">
    <property type="entry name" value="Cell wall binding repeat"/>
    <property type="match status" value="1"/>
</dbReference>
<protein>
    <recommendedName>
        <fullName evidence="4">WG repeat-containing protein</fullName>
    </recommendedName>
</protein>
<dbReference type="Pfam" id="PF14903">
    <property type="entry name" value="WG_beta_rep"/>
    <property type="match status" value="2"/>
</dbReference>
<gene>
    <name evidence="2" type="ORF">HHX25_15535</name>
</gene>
<organism evidence="2 3">
    <name type="scientific">Flavivirga algicola</name>
    <dbReference type="NCBI Taxonomy" id="2729136"/>
    <lineage>
        <taxon>Bacteria</taxon>
        <taxon>Pseudomonadati</taxon>
        <taxon>Bacteroidota</taxon>
        <taxon>Flavobacteriia</taxon>
        <taxon>Flavobacteriales</taxon>
        <taxon>Flavobacteriaceae</taxon>
        <taxon>Flavivirga</taxon>
    </lineage>
</organism>
<reference evidence="2 3" key="1">
    <citation type="submission" date="2020-04" db="EMBL/GenBank/DDBJ databases">
        <title>A Flavivirga sp. nov.</title>
        <authorList>
            <person name="Sun X."/>
        </authorList>
    </citation>
    <scope>NUCLEOTIDE SEQUENCE [LARGE SCALE GENOMIC DNA]</scope>
    <source>
        <strain evidence="2 3">Y03</strain>
    </source>
</reference>
<dbReference type="RefSeq" id="WP_169675402.1">
    <property type="nucleotide sequence ID" value="NZ_JABBHF010000009.1"/>
</dbReference>
<comment type="caution">
    <text evidence="2">The sequence shown here is derived from an EMBL/GenBank/DDBJ whole genome shotgun (WGS) entry which is preliminary data.</text>
</comment>
<feature type="signal peptide" evidence="1">
    <location>
        <begin position="1"/>
        <end position="26"/>
    </location>
</feature>
<keyword evidence="1" id="KW-0732">Signal</keyword>
<name>A0ABX1S0P7_9FLAO</name>
<dbReference type="Proteomes" id="UP000746690">
    <property type="component" value="Unassembled WGS sequence"/>
</dbReference>
<dbReference type="EMBL" id="JABBHF010000009">
    <property type="protein sequence ID" value="NMH88926.1"/>
    <property type="molecule type" value="Genomic_DNA"/>
</dbReference>
<sequence length="382" mass="44705">MKTTLLKTLHALLILTTTLFCQFNTAQNTELFIPYYANGKWGYCDVNGNILIPPTYNNKTTFFFSFKGQDFAYVVNNDGRTILIDKNNNNLLPEDCFISNSPDISYLLKHGGLVESSSKKQGLYDYKKLKVTVPIVYDSIFDFNHQIIAKKKNKYWVINYNEYNEQYKQIQTDYIDLEILRNLELYIYKTSDKIYKDGEKGKREEITYEDYAALKKKDFETVVEEFIIESTEILGGGHKYFVNMKGSDEINKTPDNNEIKVIKNIGFSKRMYEKKCGYKELNIVQKGDKIGITDENMNLILPIAYDEIQFDYYYSKRIVYIKKGDLVGLKFLMDPCHLIEPNYDSIEVVTFIPEKDFYIFLVKKNNINLYVGENGIEFFKLD</sequence>
<evidence type="ECO:0000313" key="3">
    <source>
        <dbReference type="Proteomes" id="UP000746690"/>
    </source>
</evidence>
<dbReference type="InterPro" id="IPR032774">
    <property type="entry name" value="WG_beta_rep"/>
</dbReference>
<evidence type="ECO:0008006" key="4">
    <source>
        <dbReference type="Google" id="ProtNLM"/>
    </source>
</evidence>
<evidence type="ECO:0000256" key="1">
    <source>
        <dbReference type="SAM" id="SignalP"/>
    </source>
</evidence>
<feature type="chain" id="PRO_5046325375" description="WG repeat-containing protein" evidence="1">
    <location>
        <begin position="27"/>
        <end position="382"/>
    </location>
</feature>